<evidence type="ECO:0000313" key="3">
    <source>
        <dbReference type="Proteomes" id="UP000030361"/>
    </source>
</evidence>
<accession>A0A1S6QGN9</accession>
<dbReference type="OrthoDB" id="2326259at2"/>
<evidence type="ECO:0000313" key="2">
    <source>
        <dbReference type="EMBL" id="AQW20768.1"/>
    </source>
</evidence>
<sequence length="134" mass="15314">MKKHILLGALALSTFGVMFASPTSANAATWHKGVPSILKSGVWKVAGVKEYWAFNNKGVYDIDGKYVYETNKPLYTKSGNKYTIKSNYSKTKNLKYVYCTLTKINKNKFKFVMPHTSKDKVVYYTTLTRTYKIK</sequence>
<protein>
    <recommendedName>
        <fullName evidence="4">DUF5640 domain-containing protein</fullName>
    </recommendedName>
</protein>
<dbReference type="KEGG" id="lcu:PL11_001975"/>
<dbReference type="Proteomes" id="UP000030361">
    <property type="component" value="Chromosome"/>
</dbReference>
<dbReference type="RefSeq" id="WP_035165975.1">
    <property type="nucleotide sequence ID" value="NZ_CP018906.1"/>
</dbReference>
<name>A0A1S6QGN9_9LACO</name>
<proteinExistence type="predicted"/>
<organism evidence="2 3">
    <name type="scientific">Lentilactobacillus curieae</name>
    <dbReference type="NCBI Taxonomy" id="1138822"/>
    <lineage>
        <taxon>Bacteria</taxon>
        <taxon>Bacillati</taxon>
        <taxon>Bacillota</taxon>
        <taxon>Bacilli</taxon>
        <taxon>Lactobacillales</taxon>
        <taxon>Lactobacillaceae</taxon>
        <taxon>Lentilactobacillus</taxon>
    </lineage>
</organism>
<keyword evidence="3" id="KW-1185">Reference proteome</keyword>
<keyword evidence="1" id="KW-0732">Signal</keyword>
<evidence type="ECO:0008006" key="4">
    <source>
        <dbReference type="Google" id="ProtNLM"/>
    </source>
</evidence>
<dbReference type="AlphaFoldDB" id="A0A1S6QGN9"/>
<gene>
    <name evidence="2" type="ORF">PL11_001975</name>
</gene>
<reference evidence="2 3" key="1">
    <citation type="journal article" date="2015" name="Genome Announc.">
        <title>Genome Sequence of Lactobacillus curieae CCTCC M 2011381T, a Novel Producer of Gamma-aminobutyric Acid.</title>
        <authorList>
            <person name="Wang Y."/>
            <person name="Wang Y."/>
            <person name="Lang C."/>
            <person name="Wei D."/>
            <person name="Xu P."/>
            <person name="Xie J."/>
        </authorList>
    </citation>
    <scope>NUCLEOTIDE SEQUENCE [LARGE SCALE GENOMIC DNA]</scope>
    <source>
        <strain evidence="2 3">CCTCC M 2011381</strain>
    </source>
</reference>
<dbReference type="EMBL" id="CP018906">
    <property type="protein sequence ID" value="AQW20768.1"/>
    <property type="molecule type" value="Genomic_DNA"/>
</dbReference>
<feature type="signal peptide" evidence="1">
    <location>
        <begin position="1"/>
        <end position="20"/>
    </location>
</feature>
<feature type="chain" id="PRO_5039200838" description="DUF5640 domain-containing protein" evidence="1">
    <location>
        <begin position="21"/>
        <end position="134"/>
    </location>
</feature>
<evidence type="ECO:0000256" key="1">
    <source>
        <dbReference type="SAM" id="SignalP"/>
    </source>
</evidence>